<gene>
    <name evidence="2" type="ORF">HNY73_004385</name>
</gene>
<evidence type="ECO:0000313" key="3">
    <source>
        <dbReference type="Proteomes" id="UP000807504"/>
    </source>
</evidence>
<dbReference type="EMBL" id="JABXBU010000003">
    <property type="protein sequence ID" value="KAF8792835.1"/>
    <property type="molecule type" value="Genomic_DNA"/>
</dbReference>
<organism evidence="2 3">
    <name type="scientific">Argiope bruennichi</name>
    <name type="common">Wasp spider</name>
    <name type="synonym">Aranea bruennichi</name>
    <dbReference type="NCBI Taxonomy" id="94029"/>
    <lineage>
        <taxon>Eukaryota</taxon>
        <taxon>Metazoa</taxon>
        <taxon>Ecdysozoa</taxon>
        <taxon>Arthropoda</taxon>
        <taxon>Chelicerata</taxon>
        <taxon>Arachnida</taxon>
        <taxon>Araneae</taxon>
        <taxon>Araneomorphae</taxon>
        <taxon>Entelegynae</taxon>
        <taxon>Araneoidea</taxon>
        <taxon>Araneidae</taxon>
        <taxon>Argiope</taxon>
    </lineage>
</organism>
<evidence type="ECO:0000256" key="1">
    <source>
        <dbReference type="SAM" id="MobiDB-lite"/>
    </source>
</evidence>
<comment type="caution">
    <text evidence="2">The sequence shown here is derived from an EMBL/GenBank/DDBJ whole genome shotgun (WGS) entry which is preliminary data.</text>
</comment>
<feature type="region of interest" description="Disordered" evidence="1">
    <location>
        <begin position="1"/>
        <end position="20"/>
    </location>
</feature>
<reference evidence="2" key="2">
    <citation type="submission" date="2020-06" db="EMBL/GenBank/DDBJ databases">
        <authorList>
            <person name="Sheffer M."/>
        </authorList>
    </citation>
    <scope>NUCLEOTIDE SEQUENCE</scope>
</reference>
<keyword evidence="3" id="KW-1185">Reference proteome</keyword>
<protein>
    <submittedName>
        <fullName evidence="2">Uncharacterized protein</fullName>
    </submittedName>
</protein>
<reference evidence="2" key="1">
    <citation type="journal article" date="2020" name="bioRxiv">
        <title>Chromosome-level reference genome of the European wasp spider Argiope bruennichi: a resource for studies on range expansion and evolutionary adaptation.</title>
        <authorList>
            <person name="Sheffer M.M."/>
            <person name="Hoppe A."/>
            <person name="Krehenwinkel H."/>
            <person name="Uhl G."/>
            <person name="Kuss A.W."/>
            <person name="Jensen L."/>
            <person name="Jensen C."/>
            <person name="Gillespie R.G."/>
            <person name="Hoff K.J."/>
            <person name="Prost S."/>
        </authorList>
    </citation>
    <scope>NUCLEOTIDE SEQUENCE</scope>
</reference>
<accession>A0A8T0FRA9</accession>
<sequence>MCIGADMSRKPPGNGIEEKSTDKACHAPAFGWSGSGLKVVPETGWESKNHFPTLFPILVKSFDLNTKTFDNEAVTSVDLTSFIKSKLPVMYRKKTETFVTDKACSKEDFSSGFLALLDETGEGLIAEKGVHHLQG</sequence>
<evidence type="ECO:0000313" key="2">
    <source>
        <dbReference type="EMBL" id="KAF8792835.1"/>
    </source>
</evidence>
<proteinExistence type="predicted"/>
<name>A0A8T0FRA9_ARGBR</name>
<dbReference type="AlphaFoldDB" id="A0A8T0FRA9"/>
<dbReference type="Proteomes" id="UP000807504">
    <property type="component" value="Unassembled WGS sequence"/>
</dbReference>